<accession>A0A6C0Y5Z5</accession>
<sequence length="142" mass="15747">MSQPTYETSIPVFLRDFTGSTFPCGDKLVAAEPLMPDTPIFPQDCLSQQRKNLTASLENNLPLEIANDFMDNHIVPVQAKNDALSLISTQAFNRQRRDLDLGNTNENSVRFGEGPDSTAGVEFDANNAENYNKPDEWLSPSP</sequence>
<dbReference type="RefSeq" id="WP_163146345.1">
    <property type="nucleotide sequence ID" value="NZ_CP044456.1"/>
</dbReference>
<gene>
    <name evidence="2" type="ORF">FSC09_14930</name>
</gene>
<dbReference type="EMBL" id="CP044456">
    <property type="protein sequence ID" value="QIC71687.1"/>
    <property type="molecule type" value="Genomic_DNA"/>
</dbReference>
<dbReference type="AlphaFoldDB" id="A0A6C0Y5Z5"/>
<dbReference type="Proteomes" id="UP000503440">
    <property type="component" value="Plasmid pB18-1"/>
</dbReference>
<geneLocation type="plasmid" evidence="3">
    <name>pb18-1</name>
</geneLocation>
<reference evidence="2 3" key="1">
    <citation type="submission" date="2019-09" db="EMBL/GenBank/DDBJ databases">
        <title>Non-baumannii Acinetobacter spp. carrying blaNDM-1 isolated in China.</title>
        <authorList>
            <person name="Cui C."/>
            <person name="Chen C."/>
            <person name="Sun J."/>
            <person name="Liu Y."/>
        </authorList>
    </citation>
    <scope>NUCLEOTIDE SEQUENCE [LARGE SCALE GENOMIC DNA]</scope>
    <source>
        <strain evidence="2 3">B18</strain>
        <plasmid evidence="3">pb18-1</plasmid>
    </source>
</reference>
<evidence type="ECO:0000313" key="3">
    <source>
        <dbReference type="Proteomes" id="UP000503440"/>
    </source>
</evidence>
<protein>
    <submittedName>
        <fullName evidence="2">Uncharacterized protein</fullName>
    </submittedName>
</protein>
<proteinExistence type="predicted"/>
<feature type="region of interest" description="Disordered" evidence="1">
    <location>
        <begin position="96"/>
        <end position="142"/>
    </location>
</feature>
<evidence type="ECO:0000256" key="1">
    <source>
        <dbReference type="SAM" id="MobiDB-lite"/>
    </source>
</evidence>
<evidence type="ECO:0000313" key="2">
    <source>
        <dbReference type="EMBL" id="QIC71687.1"/>
    </source>
</evidence>
<organism evidence="2 3">
    <name type="scientific">Acinetobacter indicus</name>
    <dbReference type="NCBI Taxonomy" id="756892"/>
    <lineage>
        <taxon>Bacteria</taxon>
        <taxon>Pseudomonadati</taxon>
        <taxon>Pseudomonadota</taxon>
        <taxon>Gammaproteobacteria</taxon>
        <taxon>Moraxellales</taxon>
        <taxon>Moraxellaceae</taxon>
        <taxon>Acinetobacter</taxon>
    </lineage>
</organism>
<keyword evidence="2" id="KW-0614">Plasmid</keyword>
<name>A0A6C0Y5Z5_9GAMM</name>